<gene>
    <name evidence="1" type="ORF">ALO71_04520</name>
</gene>
<dbReference type="CDD" id="cd00504">
    <property type="entry name" value="GXGXG"/>
    <property type="match status" value="1"/>
</dbReference>
<evidence type="ECO:0000313" key="1">
    <source>
        <dbReference type="EMBL" id="KPX15921.1"/>
    </source>
</evidence>
<reference evidence="1 2" key="1">
    <citation type="submission" date="2015-09" db="EMBL/GenBank/DDBJ databases">
        <title>Genome announcement of multiple Pseudomonas syringae strains.</title>
        <authorList>
            <person name="Thakur S."/>
            <person name="Wang P.W."/>
            <person name="Gong Y."/>
            <person name="Weir B.S."/>
            <person name="Guttman D.S."/>
        </authorList>
    </citation>
    <scope>NUCLEOTIDE SEQUENCE [LARGE SCALE GENOMIC DNA]</scope>
    <source>
        <strain evidence="1 2">ICMP9150</strain>
    </source>
</reference>
<protein>
    <submittedName>
        <fullName evidence="1">FwdC/FmdC family protein</fullName>
    </submittedName>
</protein>
<dbReference type="InterPro" id="IPR036485">
    <property type="entry name" value="Glu_synth_asu_C_sf"/>
</dbReference>
<dbReference type="PATRIC" id="fig|235272.12.peg.1970"/>
<dbReference type="Proteomes" id="UP000050346">
    <property type="component" value="Unassembled WGS sequence"/>
</dbReference>
<evidence type="ECO:0000313" key="2">
    <source>
        <dbReference type="Proteomes" id="UP000050346"/>
    </source>
</evidence>
<dbReference type="SUPFAM" id="SSF69336">
    <property type="entry name" value="Alpha subunit of glutamate synthase, C-terminal domain"/>
    <property type="match status" value="1"/>
</dbReference>
<dbReference type="Gene3D" id="2.160.20.60">
    <property type="entry name" value="Glutamate synthase, alpha subunit, C-terminal domain"/>
    <property type="match status" value="1"/>
</dbReference>
<dbReference type="EMBL" id="LJQG01000246">
    <property type="protein sequence ID" value="KPX15921.1"/>
    <property type="molecule type" value="Genomic_DNA"/>
</dbReference>
<dbReference type="PANTHER" id="PTHR39673:SF5">
    <property type="entry name" value="TUNGSTEN-CONTAINING FORMYLMETHANOFURAN DEHYDROGENASE 2 SUBUNIT C"/>
    <property type="match status" value="1"/>
</dbReference>
<dbReference type="AlphaFoldDB" id="A0A0P9PD14"/>
<comment type="caution">
    <text evidence="1">The sequence shown here is derived from an EMBL/GenBank/DDBJ whole genome shotgun (WGS) entry which is preliminary data.</text>
</comment>
<sequence>MAPATGRQPQAGARQIAGGPRWLFYLRHRHAQWFCGDSRSDCLQTGHSRRNRRLRRHGLGIPGAVQPAGYRKRQGLGTGPGHYVHLGTRASRGSTLMKTVDLSSATVRDLNQALHDQVKALQEREWLVTHPDGAHNLAVGVNEAISIDIQGHAGYYCAGMNQKASITVHGNVGVGCAENMMSGAVRVKGSASQAAGATAHGGLLVIEGDAGARCGISMKGIDIVVGGSIGHMSCFMGQAGRLVVCGDAGDALGDSLYETRIYVKGKVESLGSDCIAKEMREEHLQELQELLNRAGFNEKAADFKRYGSARQLYNFKVDNASAY</sequence>
<organism evidence="1 2">
    <name type="scientific">Pseudomonas amygdali pv. dendropanacis</name>
    <dbReference type="NCBI Taxonomy" id="235272"/>
    <lineage>
        <taxon>Bacteria</taxon>
        <taxon>Pseudomonadati</taxon>
        <taxon>Pseudomonadota</taxon>
        <taxon>Gammaproteobacteria</taxon>
        <taxon>Pseudomonadales</taxon>
        <taxon>Pseudomonadaceae</taxon>
        <taxon>Pseudomonas</taxon>
        <taxon>Pseudomonas amygdali</taxon>
    </lineage>
</organism>
<dbReference type="GO" id="GO:0016491">
    <property type="term" value="F:oxidoreductase activity"/>
    <property type="evidence" value="ECO:0007669"/>
    <property type="project" value="InterPro"/>
</dbReference>
<accession>A0A0P9PD14</accession>
<proteinExistence type="predicted"/>
<dbReference type="PANTHER" id="PTHR39673">
    <property type="entry name" value="TUNGSTEN FORMYLMETHANOFURAN DEHYDROGENASE, SUBUNIT C (FWDC)"/>
    <property type="match status" value="1"/>
</dbReference>
<name>A0A0P9PD14_PSEA0</name>